<dbReference type="Gene3D" id="2.130.10.30">
    <property type="entry name" value="Regulator of chromosome condensation 1/beta-lactamase-inhibitor protein II"/>
    <property type="match status" value="2"/>
</dbReference>
<dbReference type="Pfam" id="PF13540">
    <property type="entry name" value="RCC1_2"/>
    <property type="match status" value="1"/>
</dbReference>
<evidence type="ECO:0000256" key="1">
    <source>
        <dbReference type="SAM" id="SignalP"/>
    </source>
</evidence>
<sequence>MRTLLTALLLTGSAFAAPLTITPPTQEVQPGALVILTASEWTTWAASAGTLGSIQGSRVVLEAPRSPGTVTVTVTDPKDATRRAFAVVTVAGPKSSATYHPPTFVAGHDFSAAVAQDGSTWVWGSNETNVNPTLGRDAQPLPIRVDGLPPMVGLTTRFGDLTGVDAQANAWHWGSNEAGPQVVASGVNGREAAGCVLSVRGGDLYLSSMPQAALRSASDFDANLNEDTLSLLVAAGVDGQVWYGRTYRCPDLTLIPMPEPMARVALSSQAGFVAISRTGAGYRYARNPGVVTPLAGFTDVLDVAIHETDGVLLKKDGRVAVFTVSNDVPTIPVLVPGLSDIVAISVSDTHVLALRRDGTLFAAGSNTNGQLGNGTRTDSGTFVEVVGLKVKLP</sequence>
<evidence type="ECO:0000313" key="2">
    <source>
        <dbReference type="EMBL" id="GGN46747.1"/>
    </source>
</evidence>
<gene>
    <name evidence="2" type="ORF">GCM10010842_37580</name>
</gene>
<dbReference type="EMBL" id="BMOR01000034">
    <property type="protein sequence ID" value="GGN46747.1"/>
    <property type="molecule type" value="Genomic_DNA"/>
</dbReference>
<dbReference type="RefSeq" id="WP_189059427.1">
    <property type="nucleotide sequence ID" value="NZ_BMOR01000034.1"/>
</dbReference>
<protein>
    <submittedName>
        <fullName evidence="2">Uncharacterized protein</fullName>
    </submittedName>
</protein>
<comment type="caution">
    <text evidence="2">The sequence shown here is derived from an EMBL/GenBank/DDBJ whole genome shotgun (WGS) entry which is preliminary data.</text>
</comment>
<keyword evidence="1" id="KW-0732">Signal</keyword>
<name>A0ABQ2JFX2_9DEIO</name>
<dbReference type="InterPro" id="IPR051553">
    <property type="entry name" value="Ran_GTPase-activating"/>
</dbReference>
<evidence type="ECO:0000313" key="3">
    <source>
        <dbReference type="Proteomes" id="UP000645517"/>
    </source>
</evidence>
<keyword evidence="3" id="KW-1185">Reference proteome</keyword>
<dbReference type="PANTHER" id="PTHR45982">
    <property type="entry name" value="REGULATOR OF CHROMOSOME CONDENSATION"/>
    <property type="match status" value="1"/>
</dbReference>
<organism evidence="2 3">
    <name type="scientific">Deinococcus daejeonensis</name>
    <dbReference type="NCBI Taxonomy" id="1007098"/>
    <lineage>
        <taxon>Bacteria</taxon>
        <taxon>Thermotogati</taxon>
        <taxon>Deinococcota</taxon>
        <taxon>Deinococci</taxon>
        <taxon>Deinococcales</taxon>
        <taxon>Deinococcaceae</taxon>
        <taxon>Deinococcus</taxon>
    </lineage>
</organism>
<accession>A0ABQ2JFX2</accession>
<dbReference type="Proteomes" id="UP000645517">
    <property type="component" value="Unassembled WGS sequence"/>
</dbReference>
<feature type="chain" id="PRO_5047125553" evidence="1">
    <location>
        <begin position="17"/>
        <end position="393"/>
    </location>
</feature>
<dbReference type="InterPro" id="IPR009091">
    <property type="entry name" value="RCC1/BLIP-II"/>
</dbReference>
<proteinExistence type="predicted"/>
<reference evidence="3" key="1">
    <citation type="journal article" date="2019" name="Int. J. Syst. Evol. Microbiol.">
        <title>The Global Catalogue of Microorganisms (GCM) 10K type strain sequencing project: providing services to taxonomists for standard genome sequencing and annotation.</title>
        <authorList>
            <consortium name="The Broad Institute Genomics Platform"/>
            <consortium name="The Broad Institute Genome Sequencing Center for Infectious Disease"/>
            <person name="Wu L."/>
            <person name="Ma J."/>
        </authorList>
    </citation>
    <scope>NUCLEOTIDE SEQUENCE [LARGE SCALE GENOMIC DNA]</scope>
    <source>
        <strain evidence="3">JCM 16918</strain>
    </source>
</reference>
<dbReference type="SUPFAM" id="SSF50985">
    <property type="entry name" value="RCC1/BLIP-II"/>
    <property type="match status" value="1"/>
</dbReference>
<dbReference type="PANTHER" id="PTHR45982:SF1">
    <property type="entry name" value="REGULATOR OF CHROMOSOME CONDENSATION"/>
    <property type="match status" value="1"/>
</dbReference>
<feature type="signal peptide" evidence="1">
    <location>
        <begin position="1"/>
        <end position="16"/>
    </location>
</feature>